<dbReference type="Proteomes" id="UP001172680">
    <property type="component" value="Unassembled WGS sequence"/>
</dbReference>
<protein>
    <submittedName>
        <fullName evidence="1">Uncharacterized protein</fullName>
    </submittedName>
</protein>
<accession>A0ACC2YF16</accession>
<evidence type="ECO:0000313" key="2">
    <source>
        <dbReference type="Proteomes" id="UP001172680"/>
    </source>
</evidence>
<comment type="caution">
    <text evidence="1">The sequence shown here is derived from an EMBL/GenBank/DDBJ whole genome shotgun (WGS) entry which is preliminary data.</text>
</comment>
<proteinExistence type="predicted"/>
<name>A0ACC2YF16_9PEZI</name>
<sequence length="754" mass="82774">MPRNAANTVEGILNRTDFVIQTFQWAVTPANAAAPTITGKGLLHSKSLGTTPPVKQMTLAGLRKHIPSMSSFSGVHRFCTPSGVTIEDESLSLVQYFSTPSDATSASTTTQASGPSSTPSLKVYYKSNQAFNNPSTVPEQPKISTQLSEPKGQKTADTFSSKAPKQSMIDDKEITAMRDPQLGAGYLDDKQWAKIMRNCGVFYGWIVDRQKNRIVRAPKPAFQLRSKILEDPISRIPDYTFGQPSANATSAAASTNAVQQDDKSQRVSNSGTATSITSSAGDATAGSNTAGNSHLFCQNLTLGGRLQSTKIIKSNSYHMEQEQKEQFKVSVGVSVSTPFGVSGSVKHEQEWGSTQSESKTDKKTEESNVFEAVGGDTILANNPPAWAPTVTMHEYWRVINRDALVPLADVLSSIPGYREVKGWFIQAIPAVSKFIELDESRQVMTRFRLMAPLNNLSLKDRQGDAAYYLGHTPQVPATPRLMSLDVKTFGNFWNGMIEYKEEIPLFSPRSYQAPVLLGVLDNKVGSVEFGTKYNEEYAQTEWRIIAPFSDALTHGSRVILCNHPYVDPNAERKPDSPPPPAPAHMVVFRNQQGGAAAAGEHIKEGDEIRLCWAFSDQTTGFRDYTEDVFGRRRNQCPPELESSVLYMKLPWPRFESQMTDPRNKYGLPSPNSMVMVPSASTEPEAVDMKVLPAKGESYRYVMQDVGFRIDTVANNGLGDTGDYMLDVAQEGKRGSLTLSYGAFGISMIAAAFYF</sequence>
<reference evidence="1" key="1">
    <citation type="submission" date="2022-10" db="EMBL/GenBank/DDBJ databases">
        <title>Culturing micro-colonial fungi from biological soil crusts in the Mojave desert and describing Neophaeococcomyces mojavensis, and introducing the new genera and species Taxawa tesnikishii.</title>
        <authorList>
            <person name="Kurbessoian T."/>
            <person name="Stajich J.E."/>
        </authorList>
    </citation>
    <scope>NUCLEOTIDE SEQUENCE</scope>
    <source>
        <strain evidence="1">JES_115</strain>
    </source>
</reference>
<dbReference type="EMBL" id="JAPDRP010000040">
    <property type="protein sequence ID" value="KAJ9633918.1"/>
    <property type="molecule type" value="Genomic_DNA"/>
</dbReference>
<keyword evidence="2" id="KW-1185">Reference proteome</keyword>
<gene>
    <name evidence="1" type="ORF">H2199_009209</name>
</gene>
<organism evidence="1 2">
    <name type="scientific">Coniosporium tulheliwenetii</name>
    <dbReference type="NCBI Taxonomy" id="3383036"/>
    <lineage>
        <taxon>Eukaryota</taxon>
        <taxon>Fungi</taxon>
        <taxon>Dikarya</taxon>
        <taxon>Ascomycota</taxon>
        <taxon>Pezizomycotina</taxon>
        <taxon>Dothideomycetes</taxon>
        <taxon>Dothideomycetes incertae sedis</taxon>
        <taxon>Coniosporium</taxon>
    </lineage>
</organism>
<evidence type="ECO:0000313" key="1">
    <source>
        <dbReference type="EMBL" id="KAJ9633918.1"/>
    </source>
</evidence>